<accession>A0A2P2QN55</accession>
<protein>
    <submittedName>
        <fullName evidence="1">Uncharacterized protein</fullName>
    </submittedName>
</protein>
<dbReference type="EMBL" id="GGEC01087871">
    <property type="protein sequence ID" value="MBX68355.1"/>
    <property type="molecule type" value="Transcribed_RNA"/>
</dbReference>
<organism evidence="1">
    <name type="scientific">Rhizophora mucronata</name>
    <name type="common">Asiatic mangrove</name>
    <dbReference type="NCBI Taxonomy" id="61149"/>
    <lineage>
        <taxon>Eukaryota</taxon>
        <taxon>Viridiplantae</taxon>
        <taxon>Streptophyta</taxon>
        <taxon>Embryophyta</taxon>
        <taxon>Tracheophyta</taxon>
        <taxon>Spermatophyta</taxon>
        <taxon>Magnoliopsida</taxon>
        <taxon>eudicotyledons</taxon>
        <taxon>Gunneridae</taxon>
        <taxon>Pentapetalae</taxon>
        <taxon>rosids</taxon>
        <taxon>fabids</taxon>
        <taxon>Malpighiales</taxon>
        <taxon>Rhizophoraceae</taxon>
        <taxon>Rhizophora</taxon>
    </lineage>
</organism>
<reference evidence="1" key="1">
    <citation type="submission" date="2018-02" db="EMBL/GenBank/DDBJ databases">
        <title>Rhizophora mucronata_Transcriptome.</title>
        <authorList>
            <person name="Meera S.P."/>
            <person name="Sreeshan A."/>
            <person name="Augustine A."/>
        </authorList>
    </citation>
    <scope>NUCLEOTIDE SEQUENCE</scope>
    <source>
        <tissue evidence="1">Leaf</tissue>
    </source>
</reference>
<sequence length="56" mass="6566">MPSSFLKSARNHFEQGKKRKRTSTFYILTILVTALEIQHTNSYCRNIWCSRSRTTG</sequence>
<name>A0A2P2QN55_RHIMU</name>
<dbReference type="AlphaFoldDB" id="A0A2P2QN55"/>
<evidence type="ECO:0000313" key="1">
    <source>
        <dbReference type="EMBL" id="MBX68355.1"/>
    </source>
</evidence>
<proteinExistence type="predicted"/>